<accession>A0ACC1YLN8</accession>
<organism evidence="1 2">
    <name type="scientific">Melia azedarach</name>
    <name type="common">Chinaberry tree</name>
    <dbReference type="NCBI Taxonomy" id="155640"/>
    <lineage>
        <taxon>Eukaryota</taxon>
        <taxon>Viridiplantae</taxon>
        <taxon>Streptophyta</taxon>
        <taxon>Embryophyta</taxon>
        <taxon>Tracheophyta</taxon>
        <taxon>Spermatophyta</taxon>
        <taxon>Magnoliopsida</taxon>
        <taxon>eudicotyledons</taxon>
        <taxon>Gunneridae</taxon>
        <taxon>Pentapetalae</taxon>
        <taxon>rosids</taxon>
        <taxon>malvids</taxon>
        <taxon>Sapindales</taxon>
        <taxon>Meliaceae</taxon>
        <taxon>Melia</taxon>
    </lineage>
</organism>
<sequence>MCALSPPVFANLGWPSEQYHHQLQQQEDYYYYSHRETADHDRQYLVTQPQIQLAHCASFSANAGDDAVAKKLYHNASERDRRKKINGLYSALRSILPDADQTKRLSIPATISLVVKYLPELQQQMKRLEEKKEELLSKISTQHDDLINIIHQRKQKQVVVGSNLFSVSVSRLTEREILIHISTYKTNYCPLLLSEILLHLQEDHSLLLLLSASSFESSGKRVFYSLHLQVERAYELADCEVINEKLKSLYEKREEGTLFPSNLNLDVKIN</sequence>
<gene>
    <name evidence="1" type="ORF">OWV82_006900</name>
</gene>
<keyword evidence="2" id="KW-1185">Reference proteome</keyword>
<dbReference type="Proteomes" id="UP001164539">
    <property type="component" value="Chromosome 3"/>
</dbReference>
<reference evidence="1 2" key="1">
    <citation type="journal article" date="2023" name="Science">
        <title>Complex scaffold remodeling in plant triterpene biosynthesis.</title>
        <authorList>
            <person name="De La Pena R."/>
            <person name="Hodgson H."/>
            <person name="Liu J.C."/>
            <person name="Stephenson M.J."/>
            <person name="Martin A.C."/>
            <person name="Owen C."/>
            <person name="Harkess A."/>
            <person name="Leebens-Mack J."/>
            <person name="Jimenez L.E."/>
            <person name="Osbourn A."/>
            <person name="Sattely E.S."/>
        </authorList>
    </citation>
    <scope>NUCLEOTIDE SEQUENCE [LARGE SCALE GENOMIC DNA]</scope>
    <source>
        <strain evidence="2">cv. JPN11</strain>
        <tissue evidence="1">Leaf</tissue>
    </source>
</reference>
<evidence type="ECO:0000313" key="1">
    <source>
        <dbReference type="EMBL" id="KAJ4723540.1"/>
    </source>
</evidence>
<proteinExistence type="predicted"/>
<comment type="caution">
    <text evidence="1">The sequence shown here is derived from an EMBL/GenBank/DDBJ whole genome shotgun (WGS) entry which is preliminary data.</text>
</comment>
<protein>
    <submittedName>
        <fullName evidence="1">Transcription factor ORG2-like</fullName>
    </submittedName>
</protein>
<evidence type="ECO:0000313" key="2">
    <source>
        <dbReference type="Proteomes" id="UP001164539"/>
    </source>
</evidence>
<dbReference type="EMBL" id="CM051396">
    <property type="protein sequence ID" value="KAJ4723540.1"/>
    <property type="molecule type" value="Genomic_DNA"/>
</dbReference>
<name>A0ACC1YLN8_MELAZ</name>